<comment type="caution">
    <text evidence="1">The sequence shown here is derived from an EMBL/GenBank/DDBJ whole genome shotgun (WGS) entry which is preliminary data.</text>
</comment>
<dbReference type="Proteomes" id="UP000230093">
    <property type="component" value="Unassembled WGS sequence"/>
</dbReference>
<evidence type="ECO:0008006" key="3">
    <source>
        <dbReference type="Google" id="ProtNLM"/>
    </source>
</evidence>
<name>A0A2H0W8I9_9BACT</name>
<dbReference type="EMBL" id="PEZT01000023">
    <property type="protein sequence ID" value="PIS08966.1"/>
    <property type="molecule type" value="Genomic_DNA"/>
</dbReference>
<sequence length="233" mass="26595">MVDFKDYEFTPSSKRKNPYIEGIKYNKFDQPMLGKLDLGHFYREPLHGDILLRGENIFIDKGHSNFESNASKESIQQIQQGLGEAEINSDKYSRVADLGAGSSPFYRLVLKPLGWKANQLTNFDCKIPRKNPVPGSMWLPVDLQNFEHALYGGWEIPQKLINLKGKFDFVAMTYGIDWGPISSIEAISAFLLRNQGVVFEDFGQAGQILSRSGRWEAINTQTLPFHFWRKISD</sequence>
<evidence type="ECO:0000313" key="2">
    <source>
        <dbReference type="Proteomes" id="UP000230093"/>
    </source>
</evidence>
<reference evidence="2" key="1">
    <citation type="submission" date="2017-09" db="EMBL/GenBank/DDBJ databases">
        <title>Depth-based differentiation of microbial function through sediment-hosted aquifers and enrichment of novel symbionts in the deep terrestrial subsurface.</title>
        <authorList>
            <person name="Probst A.J."/>
            <person name="Ladd B."/>
            <person name="Jarett J.K."/>
            <person name="Geller-Mcgrath D.E."/>
            <person name="Sieber C.M.K."/>
            <person name="Emerson J.B."/>
            <person name="Anantharaman K."/>
            <person name="Thomas B.C."/>
            <person name="Malmstrom R."/>
            <person name="Stieglmeier M."/>
            <person name="Klingl A."/>
            <person name="Woyke T."/>
            <person name="Ryan C.M."/>
            <person name="Banfield J.F."/>
        </authorList>
    </citation>
    <scope>NUCLEOTIDE SEQUENCE [LARGE SCALE GENOMIC DNA]</scope>
</reference>
<accession>A0A2H0W8I9</accession>
<dbReference type="AlphaFoldDB" id="A0A2H0W8I9"/>
<proteinExistence type="predicted"/>
<protein>
    <recommendedName>
        <fullName evidence="3">Methyltransferase</fullName>
    </recommendedName>
</protein>
<evidence type="ECO:0000313" key="1">
    <source>
        <dbReference type="EMBL" id="PIS08966.1"/>
    </source>
</evidence>
<organism evidence="1 2">
    <name type="scientific">Candidatus Beckwithbacteria bacterium CG10_big_fil_rev_8_21_14_0_10_34_10</name>
    <dbReference type="NCBI Taxonomy" id="1974495"/>
    <lineage>
        <taxon>Bacteria</taxon>
        <taxon>Candidatus Beckwithiibacteriota</taxon>
    </lineage>
</organism>
<gene>
    <name evidence="1" type="ORF">COT75_03830</name>
</gene>